<dbReference type="Proteomes" id="UP000294683">
    <property type="component" value="Unassembled WGS sequence"/>
</dbReference>
<evidence type="ECO:0000313" key="4">
    <source>
        <dbReference type="Proteomes" id="UP000294683"/>
    </source>
</evidence>
<reference evidence="1 3" key="1">
    <citation type="submission" date="2018-06" db="EMBL/GenBank/DDBJ databases">
        <authorList>
            <consortium name="Pathogen Informatics"/>
            <person name="Doyle S."/>
        </authorList>
    </citation>
    <scope>NUCLEOTIDE SEQUENCE [LARGE SCALE GENOMIC DNA]</scope>
    <source>
        <strain evidence="1 3">NCTC11188</strain>
    </source>
</reference>
<dbReference type="InterPro" id="IPR053865">
    <property type="entry name" value="DUF6934"/>
</dbReference>
<protein>
    <submittedName>
        <fullName evidence="1">Uncharacterized protein</fullName>
    </submittedName>
</protein>
<reference evidence="2 4" key="2">
    <citation type="submission" date="2019-03" db="EMBL/GenBank/DDBJ databases">
        <title>Genomic Encyclopedia of Type Strains, Phase IV (KMG-IV): sequencing the most valuable type-strain genomes for metagenomic binning, comparative biology and taxonomic classification.</title>
        <authorList>
            <person name="Goeker M."/>
        </authorList>
    </citation>
    <scope>NUCLEOTIDE SEQUENCE [LARGE SCALE GENOMIC DNA]</scope>
    <source>
        <strain evidence="2 4">DSM 17481</strain>
    </source>
</reference>
<proteinExistence type="predicted"/>
<dbReference type="Proteomes" id="UP000255113">
    <property type="component" value="Unassembled WGS sequence"/>
</dbReference>
<dbReference type="EMBL" id="UGSQ01000003">
    <property type="protein sequence ID" value="SUB25726.1"/>
    <property type="molecule type" value="Genomic_DNA"/>
</dbReference>
<evidence type="ECO:0000313" key="1">
    <source>
        <dbReference type="EMBL" id="SUB25726.1"/>
    </source>
</evidence>
<accession>A0A379ATQ7</accession>
<keyword evidence="4" id="KW-1185">Reference proteome</keyword>
<sequence>MQIKPYVLSSDSARLRYQFVSQGKNGEQQTKIIEFCRLDNAVFPEDTPLFNLGFGDTIDGVEIDDKVVTNNGDMEVILRTVAYAAELFFLEYPSALILFEGSSKARTRLYRMMLNKYYSEISERFIISGISEGSIHLFLPNTKKKFEAFLVKQRVEVIL</sequence>
<gene>
    <name evidence="2" type="ORF">EV689_102224</name>
    <name evidence="1" type="ORF">NCTC11188_00042</name>
</gene>
<evidence type="ECO:0000313" key="3">
    <source>
        <dbReference type="Proteomes" id="UP000255113"/>
    </source>
</evidence>
<dbReference type="EMBL" id="SNXJ01000002">
    <property type="protein sequence ID" value="TDP29695.1"/>
    <property type="molecule type" value="Genomic_DNA"/>
</dbReference>
<evidence type="ECO:0000313" key="2">
    <source>
        <dbReference type="EMBL" id="TDP29695.1"/>
    </source>
</evidence>
<name>A0A379ATQ7_AVIGA</name>
<dbReference type="AlphaFoldDB" id="A0A379ATQ7"/>
<organism evidence="1 3">
    <name type="scientific">Avibacterium gallinarum</name>
    <name type="common">Pasteurella gallinarum</name>
    <dbReference type="NCBI Taxonomy" id="755"/>
    <lineage>
        <taxon>Bacteria</taxon>
        <taxon>Pseudomonadati</taxon>
        <taxon>Pseudomonadota</taxon>
        <taxon>Gammaproteobacteria</taxon>
        <taxon>Pasteurellales</taxon>
        <taxon>Pasteurellaceae</taxon>
        <taxon>Avibacterium</taxon>
    </lineage>
</organism>
<dbReference type="RefSeq" id="WP_103853864.1">
    <property type="nucleotide sequence ID" value="NZ_JBLOCT010000013.1"/>
</dbReference>
<dbReference type="Pfam" id="PF22028">
    <property type="entry name" value="DUF6934"/>
    <property type="match status" value="1"/>
</dbReference>